<keyword evidence="4" id="KW-1185">Reference proteome</keyword>
<dbReference type="PROSITE" id="PS51257">
    <property type="entry name" value="PROKAR_LIPOPROTEIN"/>
    <property type="match status" value="1"/>
</dbReference>
<dbReference type="OrthoDB" id="1976337at2"/>
<accession>A4J837</accession>
<gene>
    <name evidence="3" type="ordered locus">Dred_2736</name>
</gene>
<dbReference type="AlphaFoldDB" id="A4J837"/>
<feature type="chain" id="PRO_5039404006" description="GerMN domain-containing protein" evidence="1">
    <location>
        <begin position="22"/>
        <end position="165"/>
    </location>
</feature>
<evidence type="ECO:0000256" key="1">
    <source>
        <dbReference type="SAM" id="SignalP"/>
    </source>
</evidence>
<dbReference type="Pfam" id="PF10646">
    <property type="entry name" value="Germane"/>
    <property type="match status" value="1"/>
</dbReference>
<sequence>MKKYALLFIIILSFLFTGCNGNVNTKEQQPKAAAKETVKATLYFANEQADALLPVEREISKSSDMVVSLVNELNNPGKYAPILPNGTKLIDYKTQGDTLTLNFNKDFANLQGTTGETLAINALVNTLTELPQYKKVRLLVEGKPLETGHAIYDQPLERNESIIQK</sequence>
<feature type="domain" description="GerMN" evidence="2">
    <location>
        <begin position="66"/>
        <end position="149"/>
    </location>
</feature>
<dbReference type="SMART" id="SM00909">
    <property type="entry name" value="Germane"/>
    <property type="match status" value="1"/>
</dbReference>
<dbReference type="eggNOG" id="COG5401">
    <property type="taxonomic scope" value="Bacteria"/>
</dbReference>
<dbReference type="KEGG" id="drm:Dred_2736"/>
<dbReference type="RefSeq" id="WP_011879037.1">
    <property type="nucleotide sequence ID" value="NC_009253.1"/>
</dbReference>
<keyword evidence="1" id="KW-0732">Signal</keyword>
<dbReference type="InterPro" id="IPR019606">
    <property type="entry name" value="GerMN"/>
</dbReference>
<dbReference type="Proteomes" id="UP000001556">
    <property type="component" value="Chromosome"/>
</dbReference>
<feature type="signal peptide" evidence="1">
    <location>
        <begin position="1"/>
        <end position="21"/>
    </location>
</feature>
<evidence type="ECO:0000313" key="4">
    <source>
        <dbReference type="Proteomes" id="UP000001556"/>
    </source>
</evidence>
<evidence type="ECO:0000313" key="3">
    <source>
        <dbReference type="EMBL" id="ABO51240.1"/>
    </source>
</evidence>
<protein>
    <recommendedName>
        <fullName evidence="2">GerMN domain-containing protein</fullName>
    </recommendedName>
</protein>
<organism evidence="3 4">
    <name type="scientific">Desulforamulus reducens (strain ATCC BAA-1160 / DSM 100696 / MI-1)</name>
    <name type="common">Desulfotomaculum reducens</name>
    <dbReference type="NCBI Taxonomy" id="349161"/>
    <lineage>
        <taxon>Bacteria</taxon>
        <taxon>Bacillati</taxon>
        <taxon>Bacillota</taxon>
        <taxon>Clostridia</taxon>
        <taxon>Eubacteriales</taxon>
        <taxon>Peptococcaceae</taxon>
        <taxon>Desulforamulus</taxon>
    </lineage>
</organism>
<name>A4J837_DESRM</name>
<evidence type="ECO:0000259" key="2">
    <source>
        <dbReference type="SMART" id="SM00909"/>
    </source>
</evidence>
<reference evidence="3 4" key="1">
    <citation type="submission" date="2007-03" db="EMBL/GenBank/DDBJ databases">
        <title>Complete sequence of Desulfotomaculum reducens MI-1.</title>
        <authorList>
            <consortium name="US DOE Joint Genome Institute"/>
            <person name="Copeland A."/>
            <person name="Lucas S."/>
            <person name="Lapidus A."/>
            <person name="Barry K."/>
            <person name="Detter J.C."/>
            <person name="Glavina del Rio T."/>
            <person name="Hammon N."/>
            <person name="Israni S."/>
            <person name="Dalin E."/>
            <person name="Tice H."/>
            <person name="Pitluck S."/>
            <person name="Sims D."/>
            <person name="Brettin T."/>
            <person name="Bruce D."/>
            <person name="Han C."/>
            <person name="Tapia R."/>
            <person name="Schmutz J."/>
            <person name="Larimer F."/>
            <person name="Land M."/>
            <person name="Hauser L."/>
            <person name="Kyrpides N."/>
            <person name="Kim E."/>
            <person name="Tebo B.M."/>
            <person name="Richardson P."/>
        </authorList>
    </citation>
    <scope>NUCLEOTIDE SEQUENCE [LARGE SCALE GENOMIC DNA]</scope>
    <source>
        <strain evidence="3 4">MI-1</strain>
    </source>
</reference>
<dbReference type="STRING" id="349161.Dred_2736"/>
<proteinExistence type="predicted"/>
<dbReference type="EMBL" id="CP000612">
    <property type="protein sequence ID" value="ABO51240.1"/>
    <property type="molecule type" value="Genomic_DNA"/>
</dbReference>
<dbReference type="HOGENOM" id="CLU_080926_0_1_9"/>